<dbReference type="SMART" id="SM00066">
    <property type="entry name" value="GAL4"/>
    <property type="match status" value="1"/>
</dbReference>
<evidence type="ECO:0000313" key="5">
    <source>
        <dbReference type="Proteomes" id="UP000467700"/>
    </source>
</evidence>
<evidence type="ECO:0000256" key="1">
    <source>
        <dbReference type="ARBA" id="ARBA00023242"/>
    </source>
</evidence>
<organism evidence="4 5">
    <name type="scientific">Cyclocybe aegerita</name>
    <name type="common">Black poplar mushroom</name>
    <name type="synonym">Agrocybe aegerita</name>
    <dbReference type="NCBI Taxonomy" id="1973307"/>
    <lineage>
        <taxon>Eukaryota</taxon>
        <taxon>Fungi</taxon>
        <taxon>Dikarya</taxon>
        <taxon>Basidiomycota</taxon>
        <taxon>Agaricomycotina</taxon>
        <taxon>Agaricomycetes</taxon>
        <taxon>Agaricomycetidae</taxon>
        <taxon>Agaricales</taxon>
        <taxon>Agaricineae</taxon>
        <taxon>Bolbitiaceae</taxon>
        <taxon>Cyclocybe</taxon>
    </lineage>
</organism>
<reference evidence="4 5" key="1">
    <citation type="submission" date="2020-01" db="EMBL/GenBank/DDBJ databases">
        <authorList>
            <person name="Gupta K D."/>
        </authorList>
    </citation>
    <scope>NUCLEOTIDE SEQUENCE [LARGE SCALE GENOMIC DNA]</scope>
</reference>
<keyword evidence="1" id="KW-0539">Nucleus</keyword>
<dbReference type="Gene3D" id="4.10.240.10">
    <property type="entry name" value="Zn(2)-C6 fungal-type DNA-binding domain"/>
    <property type="match status" value="1"/>
</dbReference>
<dbReference type="CDD" id="cd00067">
    <property type="entry name" value="GAL4"/>
    <property type="match status" value="1"/>
</dbReference>
<evidence type="ECO:0000259" key="3">
    <source>
        <dbReference type="PROSITE" id="PS50048"/>
    </source>
</evidence>
<dbReference type="GO" id="GO:0045944">
    <property type="term" value="P:positive regulation of transcription by RNA polymerase II"/>
    <property type="evidence" value="ECO:0007669"/>
    <property type="project" value="TreeGrafter"/>
</dbReference>
<feature type="region of interest" description="Disordered" evidence="2">
    <location>
        <begin position="78"/>
        <end position="264"/>
    </location>
</feature>
<dbReference type="InterPro" id="IPR001138">
    <property type="entry name" value="Zn2Cys6_DnaBD"/>
</dbReference>
<feature type="compositionally biased region" description="Polar residues" evidence="2">
    <location>
        <begin position="109"/>
        <end position="119"/>
    </location>
</feature>
<dbReference type="Pfam" id="PF00172">
    <property type="entry name" value="Zn_clus"/>
    <property type="match status" value="1"/>
</dbReference>
<feature type="compositionally biased region" description="Low complexity" evidence="2">
    <location>
        <begin position="1"/>
        <end position="12"/>
    </location>
</feature>
<dbReference type="PANTHER" id="PTHR37534:SF7">
    <property type="entry name" value="TRANSCRIPTIONAL ACTIVATOR PROTEIN UGA3"/>
    <property type="match status" value="1"/>
</dbReference>
<dbReference type="OrthoDB" id="5419315at2759"/>
<sequence length="264" mass="29457">MTNNMSYSSGQYLPPPPQYYHQSPTLSNPVHIVPPPPSRPEVAQRKRPKYTRSKTGCLTCRVKKIKCDETKPSCMRCTHGSRDCTWPEGVPTRKKSAARKDSLDERPSTAGSSGLSEASTPPTREHTPPRRHQSELNLVPLPSRSSSDSFVGMDSVASEHDSGRRPIERASSYSHSHPSSNTLSMIPESAYSPRYDYLGSGANQSSRHNMSAPYRPLSYQPPSHWSAPPEPLDPYYHGHYNSGIQDRPLVGHNSPNDHSHNRYQ</sequence>
<keyword evidence="5" id="KW-1185">Reference proteome</keyword>
<dbReference type="InterPro" id="IPR036864">
    <property type="entry name" value="Zn2-C6_fun-type_DNA-bd_sf"/>
</dbReference>
<feature type="compositionally biased region" description="Basic and acidic residues" evidence="2">
    <location>
        <begin position="123"/>
        <end position="134"/>
    </location>
</feature>
<feature type="compositionally biased region" description="Basic and acidic residues" evidence="2">
    <location>
        <begin position="157"/>
        <end position="168"/>
    </location>
</feature>
<feature type="compositionally biased region" description="Basic and acidic residues" evidence="2">
    <location>
        <begin position="255"/>
        <end position="264"/>
    </location>
</feature>
<dbReference type="EMBL" id="CACVBS010000034">
    <property type="protein sequence ID" value="CAA7261677.1"/>
    <property type="molecule type" value="Genomic_DNA"/>
</dbReference>
<feature type="compositionally biased region" description="Low complexity" evidence="2">
    <location>
        <begin position="171"/>
        <end position="180"/>
    </location>
</feature>
<dbReference type="GO" id="GO:0000976">
    <property type="term" value="F:transcription cis-regulatory region binding"/>
    <property type="evidence" value="ECO:0007669"/>
    <property type="project" value="TreeGrafter"/>
</dbReference>
<feature type="region of interest" description="Disordered" evidence="2">
    <location>
        <begin position="1"/>
        <end position="53"/>
    </location>
</feature>
<dbReference type="AlphaFoldDB" id="A0A8S0XP58"/>
<dbReference type="GO" id="GO:0000981">
    <property type="term" value="F:DNA-binding transcription factor activity, RNA polymerase II-specific"/>
    <property type="evidence" value="ECO:0007669"/>
    <property type="project" value="InterPro"/>
</dbReference>
<dbReference type="Proteomes" id="UP000467700">
    <property type="component" value="Unassembled WGS sequence"/>
</dbReference>
<comment type="caution">
    <text evidence="4">The sequence shown here is derived from an EMBL/GenBank/DDBJ whole genome shotgun (WGS) entry which is preliminary data.</text>
</comment>
<dbReference type="GO" id="GO:0005634">
    <property type="term" value="C:nucleus"/>
    <property type="evidence" value="ECO:0007669"/>
    <property type="project" value="TreeGrafter"/>
</dbReference>
<dbReference type="PROSITE" id="PS50048">
    <property type="entry name" value="ZN2_CY6_FUNGAL_2"/>
    <property type="match status" value="1"/>
</dbReference>
<name>A0A8S0XP58_CYCAE</name>
<feature type="compositionally biased region" description="Basic and acidic residues" evidence="2">
    <location>
        <begin position="98"/>
        <end position="107"/>
    </location>
</feature>
<dbReference type="PANTHER" id="PTHR37534">
    <property type="entry name" value="TRANSCRIPTIONAL ACTIVATOR PROTEIN UGA3"/>
    <property type="match status" value="1"/>
</dbReference>
<protein>
    <recommendedName>
        <fullName evidence="3">Zn(2)-C6 fungal-type domain-containing protein</fullName>
    </recommendedName>
</protein>
<dbReference type="SUPFAM" id="SSF57701">
    <property type="entry name" value="Zn2/Cys6 DNA-binding domain"/>
    <property type="match status" value="1"/>
</dbReference>
<dbReference type="GO" id="GO:0008270">
    <property type="term" value="F:zinc ion binding"/>
    <property type="evidence" value="ECO:0007669"/>
    <property type="project" value="InterPro"/>
</dbReference>
<evidence type="ECO:0000313" key="4">
    <source>
        <dbReference type="EMBL" id="CAA7261677.1"/>
    </source>
</evidence>
<dbReference type="PROSITE" id="PS00463">
    <property type="entry name" value="ZN2_CY6_FUNGAL_1"/>
    <property type="match status" value="1"/>
</dbReference>
<accession>A0A8S0XP58</accession>
<proteinExistence type="predicted"/>
<feature type="domain" description="Zn(2)-C6 fungal-type" evidence="3">
    <location>
        <begin position="56"/>
        <end position="86"/>
    </location>
</feature>
<gene>
    <name evidence="4" type="ORF">AAE3_LOCUS4000</name>
</gene>
<evidence type="ECO:0000256" key="2">
    <source>
        <dbReference type="SAM" id="MobiDB-lite"/>
    </source>
</evidence>